<reference evidence="3 4" key="1">
    <citation type="submission" date="2019-01" db="EMBL/GenBank/DDBJ databases">
        <title>A draft genome assembly of the solar-powered sea slug Elysia chlorotica.</title>
        <authorList>
            <person name="Cai H."/>
            <person name="Li Q."/>
            <person name="Fang X."/>
            <person name="Li J."/>
            <person name="Curtis N.E."/>
            <person name="Altenburger A."/>
            <person name="Shibata T."/>
            <person name="Feng M."/>
            <person name="Maeda T."/>
            <person name="Schwartz J.A."/>
            <person name="Shigenobu S."/>
            <person name="Lundholm N."/>
            <person name="Nishiyama T."/>
            <person name="Yang H."/>
            <person name="Hasebe M."/>
            <person name="Li S."/>
            <person name="Pierce S.K."/>
            <person name="Wang J."/>
        </authorList>
    </citation>
    <scope>NUCLEOTIDE SEQUENCE [LARGE SCALE GENOMIC DNA]</scope>
    <source>
        <strain evidence="3">EC2010</strain>
        <tissue evidence="3">Whole organism of an adult</tissue>
    </source>
</reference>
<sequence>MMVLSFTTPAHIEELHPLQNLDVGVRLRNKGRRDTFSVRATFSTYVDYLTANISPEVLEVDHNAHAEIHILVSVHKSISQRIDPRLTVEVTRMSDNSSTSLSRFIKATPTSFGEDAEPPSCVLFYEFSQCDDQHTDEDCADSVWEAAVSVKDISGVYRATFANPSSRLISSIAYKQVHGRLKAEARLRRDCCTLNASLLVEDYMGNQQVCTLNATDMPLDPKGRAPGSKPKRGRQKHGKKHGKSKTTPYEIEEVSLEPITGTSIESDVYVVTTQRTEGKTENERQDDQTDFWSPQLKEKVKIGAIIFGFACFLLIAYCVVYLHSQTVKNTENPSEGKIRTPAFYFPSRRSNRGGAANTGKTNPGQLEMENLGQPTSGFPKNKAQEIETAFSSEGQQSSIVKADPKNATIPSVDGNTLDEAYSSLCFCTTADISKPASQKATSEIADISHIEPKNKTDIYERILQFRDLLEQLEKKRATLVSSLNFKHHTVPRVKQDLWQPDVDWDSENDGFDDDVDNDDDNDDDDDIDNKDITNNIELKNLNESNKNPDGSFENPAFLATESDLEIPNILGESPERDIGQGYLSPQCRKRHQKSKLPVTKDHDCDDIWHDHVTRNSVTPPELSQGHMCMMIEGATQISLRHEIRKLKERLLQCSREVEDALRYERDFCDTLSNDEEEQEDSEFEQM</sequence>
<evidence type="ECO:0000256" key="2">
    <source>
        <dbReference type="SAM" id="Phobius"/>
    </source>
</evidence>
<dbReference type="EMBL" id="RQTK01000429">
    <property type="protein sequence ID" value="RUS79752.1"/>
    <property type="molecule type" value="Genomic_DNA"/>
</dbReference>
<feature type="compositionally biased region" description="Basic residues" evidence="1">
    <location>
        <begin position="229"/>
        <end position="244"/>
    </location>
</feature>
<evidence type="ECO:0000313" key="3">
    <source>
        <dbReference type="EMBL" id="RUS79752.1"/>
    </source>
</evidence>
<feature type="compositionally biased region" description="Acidic residues" evidence="1">
    <location>
        <begin position="502"/>
        <end position="528"/>
    </location>
</feature>
<feature type="region of interest" description="Disordered" evidence="1">
    <location>
        <begin position="330"/>
        <end position="371"/>
    </location>
</feature>
<accession>A0A433TDT3</accession>
<keyword evidence="2" id="KW-1133">Transmembrane helix</keyword>
<keyword evidence="4" id="KW-1185">Reference proteome</keyword>
<keyword evidence="2" id="KW-0812">Transmembrane</keyword>
<evidence type="ECO:0000256" key="1">
    <source>
        <dbReference type="SAM" id="MobiDB-lite"/>
    </source>
</evidence>
<dbReference type="AlphaFoldDB" id="A0A433TDT3"/>
<organism evidence="3 4">
    <name type="scientific">Elysia chlorotica</name>
    <name type="common">Eastern emerald elysia</name>
    <name type="synonym">Sea slug</name>
    <dbReference type="NCBI Taxonomy" id="188477"/>
    <lineage>
        <taxon>Eukaryota</taxon>
        <taxon>Metazoa</taxon>
        <taxon>Spiralia</taxon>
        <taxon>Lophotrochozoa</taxon>
        <taxon>Mollusca</taxon>
        <taxon>Gastropoda</taxon>
        <taxon>Heterobranchia</taxon>
        <taxon>Euthyneura</taxon>
        <taxon>Panpulmonata</taxon>
        <taxon>Sacoglossa</taxon>
        <taxon>Placobranchoidea</taxon>
        <taxon>Plakobranchidae</taxon>
        <taxon>Elysia</taxon>
    </lineage>
</organism>
<comment type="caution">
    <text evidence="3">The sequence shown here is derived from an EMBL/GenBank/DDBJ whole genome shotgun (WGS) entry which is preliminary data.</text>
</comment>
<dbReference type="OrthoDB" id="10609702at2759"/>
<proteinExistence type="predicted"/>
<feature type="region of interest" description="Disordered" evidence="1">
    <location>
        <begin position="214"/>
        <end position="251"/>
    </location>
</feature>
<feature type="transmembrane region" description="Helical" evidence="2">
    <location>
        <begin position="302"/>
        <end position="322"/>
    </location>
</feature>
<name>A0A433TDT3_ELYCH</name>
<gene>
    <name evidence="3" type="ORF">EGW08_012468</name>
</gene>
<evidence type="ECO:0000313" key="4">
    <source>
        <dbReference type="Proteomes" id="UP000271974"/>
    </source>
</evidence>
<keyword evidence="2" id="KW-0472">Membrane</keyword>
<protein>
    <submittedName>
        <fullName evidence="3">Uncharacterized protein</fullName>
    </submittedName>
</protein>
<dbReference type="Proteomes" id="UP000271974">
    <property type="component" value="Unassembled WGS sequence"/>
</dbReference>
<feature type="region of interest" description="Disordered" evidence="1">
    <location>
        <begin position="498"/>
        <end position="555"/>
    </location>
</feature>